<evidence type="ECO:0000256" key="1">
    <source>
        <dbReference type="SAM" id="Phobius"/>
    </source>
</evidence>
<keyword evidence="1" id="KW-0812">Transmembrane</keyword>
<dbReference type="Proteomes" id="UP000813018">
    <property type="component" value="Unassembled WGS sequence"/>
</dbReference>
<reference evidence="3 4" key="1">
    <citation type="journal article" date="2016" name="Int. J. Syst. Evol. Microbiol.">
        <title>Pontibacter aydingkolensis sp. nov., isolated from soil of a salt lake.</title>
        <authorList>
            <person name="Osman G."/>
            <person name="Zhang T."/>
            <person name="Lou K."/>
            <person name="Gao Y."/>
            <person name="Chang W."/>
            <person name="Lin Q."/>
            <person name="Yang H.M."/>
            <person name="Huo X.D."/>
            <person name="Wang N."/>
        </authorList>
    </citation>
    <scope>NUCLEOTIDE SEQUENCE [LARGE SCALE GENOMIC DNA]</scope>
    <source>
        <strain evidence="3 4">KACC 19255</strain>
    </source>
</reference>
<keyword evidence="1" id="KW-0472">Membrane</keyword>
<feature type="transmembrane region" description="Helical" evidence="1">
    <location>
        <begin position="112"/>
        <end position="136"/>
    </location>
</feature>
<feature type="transmembrane region" description="Helical" evidence="1">
    <location>
        <begin position="172"/>
        <end position="196"/>
    </location>
</feature>
<gene>
    <name evidence="3" type="ORF">K0O23_04520</name>
</gene>
<organism evidence="3 4">
    <name type="scientific">Pontibacter aydingkolensis</name>
    <dbReference type="NCBI Taxonomy" id="1911536"/>
    <lineage>
        <taxon>Bacteria</taxon>
        <taxon>Pseudomonadati</taxon>
        <taxon>Bacteroidota</taxon>
        <taxon>Cytophagia</taxon>
        <taxon>Cytophagales</taxon>
        <taxon>Hymenobacteraceae</taxon>
        <taxon>Pontibacter</taxon>
    </lineage>
</organism>
<proteinExistence type="predicted"/>
<keyword evidence="4" id="KW-1185">Reference proteome</keyword>
<comment type="caution">
    <text evidence="3">The sequence shown here is derived from an EMBL/GenBank/DDBJ whole genome shotgun (WGS) entry which is preliminary data.</text>
</comment>
<keyword evidence="2" id="KW-0732">Signal</keyword>
<protein>
    <submittedName>
        <fullName evidence="3">Uncharacterized protein</fullName>
    </submittedName>
</protein>
<evidence type="ECO:0000313" key="4">
    <source>
        <dbReference type="Proteomes" id="UP000813018"/>
    </source>
</evidence>
<name>A0ABS7CR41_9BACT</name>
<evidence type="ECO:0000313" key="3">
    <source>
        <dbReference type="EMBL" id="MBW7466322.1"/>
    </source>
</evidence>
<feature type="signal peptide" evidence="2">
    <location>
        <begin position="1"/>
        <end position="19"/>
    </location>
</feature>
<evidence type="ECO:0000256" key="2">
    <source>
        <dbReference type="SAM" id="SignalP"/>
    </source>
</evidence>
<dbReference type="EMBL" id="JAHYXK010000002">
    <property type="protein sequence ID" value="MBW7466322.1"/>
    <property type="molecule type" value="Genomic_DNA"/>
</dbReference>
<accession>A0ABS7CR41</accession>
<feature type="chain" id="PRO_5045444424" evidence="2">
    <location>
        <begin position="20"/>
        <end position="198"/>
    </location>
</feature>
<keyword evidence="1" id="KW-1133">Transmembrane helix</keyword>
<sequence length="198" mass="21793">MKQSILLGLLLVLIQSAFAQDKIVKLNGDEIKARVREIKLQEIVYQHPDSLEGKLHLIPKAEVFMVQYENGTKEMITQSVVNQDSEPITRTPEQMYELGRYDAQHLYKGRGAMWGSAASGFVFPYGLAGSAAIGLVKPKAKNHPVSDVAYLSDPNYVKGYEDRAKRRKWGKVAAGTGIGLGVATVFIAVLVSQVAFMP</sequence>
<dbReference type="RefSeq" id="WP_219876197.1">
    <property type="nucleotide sequence ID" value="NZ_JAHYXK010000002.1"/>
</dbReference>